<dbReference type="EMBL" id="ATHI01000029">
    <property type="protein sequence ID" value="EPR31460.1"/>
    <property type="molecule type" value="Genomic_DNA"/>
</dbReference>
<comment type="caution">
    <text evidence="2">The sequence shown here is derived from an EMBL/GenBank/DDBJ whole genome shotgun (WGS) entry which is preliminary data.</text>
</comment>
<dbReference type="SUPFAM" id="SSF48452">
    <property type="entry name" value="TPR-like"/>
    <property type="match status" value="1"/>
</dbReference>
<evidence type="ECO:0000256" key="1">
    <source>
        <dbReference type="SAM" id="Phobius"/>
    </source>
</evidence>
<proteinExistence type="predicted"/>
<name>S7T4Q0_9BACT</name>
<sequence length="214" mass="23231">MTRAAKSSGTNGATPGAIGPVGGKVLVLLVAASLVVMFLSSLFYRMENPSRIVAPREQPRQAMGGGGPAAMSEADMEAVRGLMQRLAENPDDPEAQLELARRFLAMNAWDRAASFAQSAVNLMPTNPEALNLYGVALFRMERYAESAAILEQLVAVAPGNVMALFNLGVIYKHYLDNPLEGEERLRRALAIEPKDERVRAMIEAELARAPEHLQ</sequence>
<gene>
    <name evidence="2" type="ORF">dsat_1049</name>
</gene>
<dbReference type="Proteomes" id="UP000014975">
    <property type="component" value="Unassembled WGS sequence"/>
</dbReference>
<keyword evidence="1" id="KW-0812">Transmembrane</keyword>
<keyword evidence="1" id="KW-1133">Transmembrane helix</keyword>
<dbReference type="SMART" id="SM00028">
    <property type="entry name" value="TPR"/>
    <property type="match status" value="3"/>
</dbReference>
<dbReference type="AlphaFoldDB" id="S7T4Q0"/>
<keyword evidence="3" id="KW-1185">Reference proteome</keyword>
<reference evidence="2 3" key="1">
    <citation type="journal article" date="2013" name="Genome Announc.">
        <title>Draft genome sequences for three mercury-methylating, sulfate-reducing bacteria.</title>
        <authorList>
            <person name="Brown S.D."/>
            <person name="Hurt R.A.Jr."/>
            <person name="Gilmour C.C."/>
            <person name="Elias D.A."/>
        </authorList>
    </citation>
    <scope>NUCLEOTIDE SEQUENCE [LARGE SCALE GENOMIC DNA]</scope>
    <source>
        <strain evidence="2 3">DSM 16529</strain>
    </source>
</reference>
<protein>
    <submittedName>
        <fullName evidence="2">Tetratricopeptide domain-containing protein</fullName>
    </submittedName>
</protein>
<keyword evidence="1" id="KW-0472">Membrane</keyword>
<organism evidence="2 3">
    <name type="scientific">Alkalidesulfovibrio alkalitolerans DSM 16529</name>
    <dbReference type="NCBI Taxonomy" id="1121439"/>
    <lineage>
        <taxon>Bacteria</taxon>
        <taxon>Pseudomonadati</taxon>
        <taxon>Thermodesulfobacteriota</taxon>
        <taxon>Desulfovibrionia</taxon>
        <taxon>Desulfovibrionales</taxon>
        <taxon>Desulfovibrionaceae</taxon>
        <taxon>Alkalidesulfovibrio</taxon>
    </lineage>
</organism>
<dbReference type="InterPro" id="IPR011990">
    <property type="entry name" value="TPR-like_helical_dom_sf"/>
</dbReference>
<accession>S7T4Q0</accession>
<dbReference type="Gene3D" id="1.25.40.10">
    <property type="entry name" value="Tetratricopeptide repeat domain"/>
    <property type="match status" value="1"/>
</dbReference>
<dbReference type="Pfam" id="PF14559">
    <property type="entry name" value="TPR_19"/>
    <property type="match status" value="1"/>
</dbReference>
<dbReference type="OrthoDB" id="5459082at2"/>
<dbReference type="InterPro" id="IPR019734">
    <property type="entry name" value="TPR_rpt"/>
</dbReference>
<evidence type="ECO:0000313" key="3">
    <source>
        <dbReference type="Proteomes" id="UP000014975"/>
    </source>
</evidence>
<dbReference type="STRING" id="1121439.dsat_1049"/>
<feature type="transmembrane region" description="Helical" evidence="1">
    <location>
        <begin position="25"/>
        <end position="44"/>
    </location>
</feature>
<evidence type="ECO:0000313" key="2">
    <source>
        <dbReference type="EMBL" id="EPR31460.1"/>
    </source>
</evidence>
<dbReference type="eggNOG" id="COG0457">
    <property type="taxonomic scope" value="Bacteria"/>
</dbReference>
<dbReference type="RefSeq" id="WP_020887746.1">
    <property type="nucleotide sequence ID" value="NZ_ATHI01000029.1"/>
</dbReference>
<dbReference type="PATRIC" id="fig|1121439.3.peg.2422"/>